<sequence length="79" mass="8879">MEAQFLTANITVDVTKYNYVIQCLDDTSLTEVSDIVLNPSATDKYAALKNRLVNSFADSAERKLRKLLNEVDLGDRRPS</sequence>
<dbReference type="Pfam" id="PF23055">
    <property type="entry name" value="DUF7041"/>
    <property type="match status" value="1"/>
</dbReference>
<dbReference type="InterPro" id="IPR055469">
    <property type="entry name" value="DUF7041"/>
</dbReference>
<proteinExistence type="predicted"/>
<evidence type="ECO:0000313" key="2">
    <source>
        <dbReference type="EMBL" id="KYM99390.1"/>
    </source>
</evidence>
<keyword evidence="3" id="KW-1185">Reference proteome</keyword>
<dbReference type="AlphaFoldDB" id="A0A151IEY2"/>
<organism evidence="2 3">
    <name type="scientific">Cyphomyrmex costatus</name>
    <dbReference type="NCBI Taxonomy" id="456900"/>
    <lineage>
        <taxon>Eukaryota</taxon>
        <taxon>Metazoa</taxon>
        <taxon>Ecdysozoa</taxon>
        <taxon>Arthropoda</taxon>
        <taxon>Hexapoda</taxon>
        <taxon>Insecta</taxon>
        <taxon>Pterygota</taxon>
        <taxon>Neoptera</taxon>
        <taxon>Endopterygota</taxon>
        <taxon>Hymenoptera</taxon>
        <taxon>Apocrita</taxon>
        <taxon>Aculeata</taxon>
        <taxon>Formicoidea</taxon>
        <taxon>Formicidae</taxon>
        <taxon>Myrmicinae</taxon>
        <taxon>Cyphomyrmex</taxon>
    </lineage>
</organism>
<dbReference type="STRING" id="456900.A0A151IEY2"/>
<dbReference type="Proteomes" id="UP000078542">
    <property type="component" value="Unassembled WGS sequence"/>
</dbReference>
<dbReference type="PANTHER" id="PTHR33327:SF3">
    <property type="entry name" value="RNA-DIRECTED DNA POLYMERASE"/>
    <property type="match status" value="1"/>
</dbReference>
<dbReference type="PANTHER" id="PTHR33327">
    <property type="entry name" value="ENDONUCLEASE"/>
    <property type="match status" value="1"/>
</dbReference>
<gene>
    <name evidence="2" type="ORF">ALC62_09892</name>
</gene>
<evidence type="ECO:0000259" key="1">
    <source>
        <dbReference type="Pfam" id="PF23055"/>
    </source>
</evidence>
<feature type="domain" description="DUF7041" evidence="1">
    <location>
        <begin position="1"/>
        <end position="69"/>
    </location>
</feature>
<name>A0A151IEY2_9HYME</name>
<accession>A0A151IEY2</accession>
<reference evidence="2 3" key="1">
    <citation type="submission" date="2016-03" db="EMBL/GenBank/DDBJ databases">
        <title>Cyphomyrmex costatus WGS genome.</title>
        <authorList>
            <person name="Nygaard S."/>
            <person name="Hu H."/>
            <person name="Boomsma J."/>
            <person name="Zhang G."/>
        </authorList>
    </citation>
    <scope>NUCLEOTIDE SEQUENCE [LARGE SCALE GENOMIC DNA]</scope>
    <source>
        <strain evidence="2">MS0001</strain>
        <tissue evidence="2">Whole body</tissue>
    </source>
</reference>
<dbReference type="EMBL" id="KQ977835">
    <property type="protein sequence ID" value="KYM99390.1"/>
    <property type="molecule type" value="Genomic_DNA"/>
</dbReference>
<protein>
    <recommendedName>
        <fullName evidence="1">DUF7041 domain-containing protein</fullName>
    </recommendedName>
</protein>
<evidence type="ECO:0000313" key="3">
    <source>
        <dbReference type="Proteomes" id="UP000078542"/>
    </source>
</evidence>